<dbReference type="InterPro" id="IPR024652">
    <property type="entry name" value="Trichodiene_synth"/>
</dbReference>
<name>A0A1V6RUC7_9EURO</name>
<evidence type="ECO:0000313" key="3">
    <source>
        <dbReference type="EMBL" id="OQE05375.1"/>
    </source>
</evidence>
<dbReference type="Pfam" id="PF06330">
    <property type="entry name" value="TRI5"/>
    <property type="match status" value="1"/>
</dbReference>
<dbReference type="EMBL" id="MDYP01000025">
    <property type="protein sequence ID" value="OQE05375.1"/>
    <property type="molecule type" value="Genomic_DNA"/>
</dbReference>
<reference evidence="4" key="1">
    <citation type="journal article" date="2017" name="Nat. Microbiol.">
        <title>Global analysis of biosynthetic gene clusters reveals vast potential of secondary metabolite production in Penicillium species.</title>
        <authorList>
            <person name="Nielsen J.C."/>
            <person name="Grijseels S."/>
            <person name="Prigent S."/>
            <person name="Ji B."/>
            <person name="Dainat J."/>
            <person name="Nielsen K.F."/>
            <person name="Frisvad J.C."/>
            <person name="Workman M."/>
            <person name="Nielsen J."/>
        </authorList>
    </citation>
    <scope>NUCLEOTIDE SEQUENCE [LARGE SCALE GENOMIC DNA]</scope>
    <source>
        <strain evidence="4">IBT 29486</strain>
    </source>
</reference>
<comment type="caution">
    <text evidence="3">The sequence shown here is derived from an EMBL/GenBank/DDBJ whole genome shotgun (WGS) entry which is preliminary data.</text>
</comment>
<keyword evidence="2" id="KW-0456">Lyase</keyword>
<dbReference type="STRING" id="29845.A0A1V6RUC7"/>
<sequence>MVLAISPEIKAEICQILQAFLLDIDYKLLPLQIYPAVEDEVKLHFKSQGFSDEFVSKIHRQIESSVGIATTAFQTTPFNIQCTIAIFTTYVLVIDDFVNDLEFKNHLKRFNICLLTRKPQGSPFLESMGEFLSSFSSIFGQFASDMIIKDTLQFISASYVEAESENLRFPPEANLFPTYFRLKVGAAEAYSFMLFPIEQFPEAECLGHYLPLIPDLICAFNWINDIMSFYKEMVEMEEFNFIQNSARCEGLTQLEFLKKLCDDTSDMIRNLRLIPGKEEVDLALTRPAGPRLGTSTRTSEGQGLTLPTLTLTLTPKGPLRVTRIDPYRPSNI</sequence>
<evidence type="ECO:0000313" key="4">
    <source>
        <dbReference type="Proteomes" id="UP000191518"/>
    </source>
</evidence>
<comment type="similarity">
    <text evidence="1">Belongs to the trichodiene synthase family.</text>
</comment>
<evidence type="ECO:0008006" key="5">
    <source>
        <dbReference type="Google" id="ProtNLM"/>
    </source>
</evidence>
<evidence type="ECO:0000256" key="1">
    <source>
        <dbReference type="ARBA" id="ARBA00007946"/>
    </source>
</evidence>
<dbReference type="SUPFAM" id="SSF48576">
    <property type="entry name" value="Terpenoid synthases"/>
    <property type="match status" value="1"/>
</dbReference>
<organism evidence="3 4">
    <name type="scientific">Penicillium vulpinum</name>
    <dbReference type="NCBI Taxonomy" id="29845"/>
    <lineage>
        <taxon>Eukaryota</taxon>
        <taxon>Fungi</taxon>
        <taxon>Dikarya</taxon>
        <taxon>Ascomycota</taxon>
        <taxon>Pezizomycotina</taxon>
        <taxon>Eurotiomycetes</taxon>
        <taxon>Eurotiomycetidae</taxon>
        <taxon>Eurotiales</taxon>
        <taxon>Aspergillaceae</taxon>
        <taxon>Penicillium</taxon>
    </lineage>
</organism>
<accession>A0A1V6RUC7</accession>
<evidence type="ECO:0000256" key="2">
    <source>
        <dbReference type="ARBA" id="ARBA00023239"/>
    </source>
</evidence>
<keyword evidence="4" id="KW-1185">Reference proteome</keyword>
<gene>
    <name evidence="3" type="ORF">PENVUL_c025G06764</name>
</gene>
<dbReference type="Gene3D" id="1.10.600.10">
    <property type="entry name" value="Farnesyl Diphosphate Synthase"/>
    <property type="match status" value="1"/>
</dbReference>
<dbReference type="AlphaFoldDB" id="A0A1V6RUC7"/>
<protein>
    <recommendedName>
        <fullName evidence="5">Trichodiene synthase</fullName>
    </recommendedName>
</protein>
<dbReference type="InterPro" id="IPR008949">
    <property type="entry name" value="Isoprenoid_synthase_dom_sf"/>
</dbReference>
<proteinExistence type="inferred from homology"/>
<dbReference type="Proteomes" id="UP000191518">
    <property type="component" value="Unassembled WGS sequence"/>
</dbReference>
<dbReference type="GO" id="GO:0016838">
    <property type="term" value="F:carbon-oxygen lyase activity, acting on phosphates"/>
    <property type="evidence" value="ECO:0007669"/>
    <property type="project" value="InterPro"/>
</dbReference>